<sequence>MKTKVLSLSFSLLVSMNCMWAADEDVTPAHLNFAAQEVGPYEFVKSSNKGSNPDPAPAAADAAGTVILTGGQVSETLNANVAGFNKGCHIVSSDYGNMLLIKGNGSTEEPKLEAADALGGWLEIHMYTESDFPTQTPVRFQFVSKVIGGVTTGSAFKVAVYNFGGSTENSPLPPQNAYVDMDTKWWPVIQDLNVSTVLGPDQIPLRIKYSIPANHLNGRAIYIASIKFTANPSTECPTFDPINFDGWDTPTGNNTSTVVDAVNAPKGFVAWDRQNIYLNEMALGSTVYIYSITGALVKTLQVNDSFMEVPMNQGVYIVKYGDKTSKVVL</sequence>
<name>A0A921MQS0_9BACT</name>
<gene>
    <name evidence="2" type="ORF">K8U91_03790</name>
</gene>
<evidence type="ECO:0000256" key="1">
    <source>
        <dbReference type="SAM" id="SignalP"/>
    </source>
</evidence>
<protein>
    <recommendedName>
        <fullName evidence="4">T9SS type A sorting domain-containing protein</fullName>
    </recommendedName>
</protein>
<dbReference type="RefSeq" id="WP_273305627.1">
    <property type="nucleotide sequence ID" value="NZ_DYUD01000012.1"/>
</dbReference>
<evidence type="ECO:0000313" key="3">
    <source>
        <dbReference type="Proteomes" id="UP000757103"/>
    </source>
</evidence>
<proteinExistence type="predicted"/>
<dbReference type="EMBL" id="DYUD01000012">
    <property type="protein sequence ID" value="HJG88585.1"/>
    <property type="molecule type" value="Genomic_DNA"/>
</dbReference>
<organism evidence="2 3">
    <name type="scientific">Barnesiella viscericola</name>
    <dbReference type="NCBI Taxonomy" id="397865"/>
    <lineage>
        <taxon>Bacteria</taxon>
        <taxon>Pseudomonadati</taxon>
        <taxon>Bacteroidota</taxon>
        <taxon>Bacteroidia</taxon>
        <taxon>Bacteroidales</taxon>
        <taxon>Barnesiellaceae</taxon>
        <taxon>Barnesiella</taxon>
    </lineage>
</organism>
<evidence type="ECO:0008006" key="4">
    <source>
        <dbReference type="Google" id="ProtNLM"/>
    </source>
</evidence>
<reference evidence="2" key="2">
    <citation type="submission" date="2021-09" db="EMBL/GenBank/DDBJ databases">
        <authorList>
            <person name="Gilroy R."/>
        </authorList>
    </citation>
    <scope>NUCLEOTIDE SEQUENCE</scope>
    <source>
        <strain evidence="2">CHK121-7720</strain>
    </source>
</reference>
<accession>A0A921MQS0</accession>
<evidence type="ECO:0000313" key="2">
    <source>
        <dbReference type="EMBL" id="HJG88585.1"/>
    </source>
</evidence>
<feature type="signal peptide" evidence="1">
    <location>
        <begin position="1"/>
        <end position="21"/>
    </location>
</feature>
<comment type="caution">
    <text evidence="2">The sequence shown here is derived from an EMBL/GenBank/DDBJ whole genome shotgun (WGS) entry which is preliminary data.</text>
</comment>
<dbReference type="Proteomes" id="UP000757103">
    <property type="component" value="Unassembled WGS sequence"/>
</dbReference>
<feature type="chain" id="PRO_5036734364" description="T9SS type A sorting domain-containing protein" evidence="1">
    <location>
        <begin position="22"/>
        <end position="329"/>
    </location>
</feature>
<dbReference type="AlphaFoldDB" id="A0A921MQS0"/>
<reference evidence="2" key="1">
    <citation type="journal article" date="2021" name="PeerJ">
        <title>Extensive microbial diversity within the chicken gut microbiome revealed by metagenomics and culture.</title>
        <authorList>
            <person name="Gilroy R."/>
            <person name="Ravi A."/>
            <person name="Getino M."/>
            <person name="Pursley I."/>
            <person name="Horton D.L."/>
            <person name="Alikhan N.F."/>
            <person name="Baker D."/>
            <person name="Gharbi K."/>
            <person name="Hall N."/>
            <person name="Watson M."/>
            <person name="Adriaenssens E.M."/>
            <person name="Foster-Nyarko E."/>
            <person name="Jarju S."/>
            <person name="Secka A."/>
            <person name="Antonio M."/>
            <person name="Oren A."/>
            <person name="Chaudhuri R.R."/>
            <person name="La Ragione R."/>
            <person name="Hildebrand F."/>
            <person name="Pallen M.J."/>
        </authorList>
    </citation>
    <scope>NUCLEOTIDE SEQUENCE</scope>
    <source>
        <strain evidence="2">CHK121-7720</strain>
    </source>
</reference>
<keyword evidence="1" id="KW-0732">Signal</keyword>